<dbReference type="EMBL" id="CABO01000025">
    <property type="protein sequence ID" value="CBI01811.1"/>
    <property type="molecule type" value="Genomic_DNA"/>
</dbReference>
<sequence length="297" mass="31720">MSHPFQLRAPIAAVLAAALLGVTPYNFTVSNVDVVPDLHGNPANAQLVIFAAGNQYMAMHALVAAFQREHPNVKRVFYETLPPGILAKQIEAGALQVGNLVIDPKPDVFLSGKKRMALERTRGIVGPAHTYATNTLAILVRKGNPKHVYGLRDLGRADVRVAMPNPAWEGVSGQIQAAYRKAGGAALVSTIMVTKRKAGTTLLTKIHHRQSPRWILSGRADAGVVWISEALYQAKFTGRLAVVKIPASENATAIYQAAVITKASHPAAAKAFVTFLTGARARAIYASYGFTTGGTHS</sequence>
<gene>
    <name evidence="1" type="ORF">CARN4_0803</name>
</gene>
<dbReference type="PANTHER" id="PTHR30632:SF0">
    <property type="entry name" value="SULFATE-BINDING PROTEIN"/>
    <property type="match status" value="1"/>
</dbReference>
<name>E6Q3Q0_9ZZZZ</name>
<evidence type="ECO:0000313" key="1">
    <source>
        <dbReference type="EMBL" id="CBI01811.1"/>
    </source>
</evidence>
<dbReference type="PANTHER" id="PTHR30632">
    <property type="entry name" value="MOLYBDATE-BINDING PERIPLASMIC PROTEIN"/>
    <property type="match status" value="1"/>
</dbReference>
<dbReference type="Pfam" id="PF13531">
    <property type="entry name" value="SBP_bac_11"/>
    <property type="match status" value="1"/>
</dbReference>
<organism evidence="1">
    <name type="scientific">mine drainage metagenome</name>
    <dbReference type="NCBI Taxonomy" id="410659"/>
    <lineage>
        <taxon>unclassified sequences</taxon>
        <taxon>metagenomes</taxon>
        <taxon>ecological metagenomes</taxon>
    </lineage>
</organism>
<dbReference type="InterPro" id="IPR050682">
    <property type="entry name" value="ModA/WtpA"/>
</dbReference>
<dbReference type="SUPFAM" id="SSF53850">
    <property type="entry name" value="Periplasmic binding protein-like II"/>
    <property type="match status" value="1"/>
</dbReference>
<protein>
    <submittedName>
        <fullName evidence="1">Putative ABC-type transport system, periplasmic component</fullName>
    </submittedName>
</protein>
<proteinExistence type="predicted"/>
<comment type="caution">
    <text evidence="1">The sequence shown here is derived from an EMBL/GenBank/DDBJ whole genome shotgun (WGS) entry which is preliminary data.</text>
</comment>
<dbReference type="AlphaFoldDB" id="E6Q3Q0"/>
<dbReference type="GO" id="GO:0030973">
    <property type="term" value="F:molybdate ion binding"/>
    <property type="evidence" value="ECO:0007669"/>
    <property type="project" value="TreeGrafter"/>
</dbReference>
<dbReference type="Gene3D" id="3.40.190.10">
    <property type="entry name" value="Periplasmic binding protein-like II"/>
    <property type="match status" value="2"/>
</dbReference>
<dbReference type="GO" id="GO:0015689">
    <property type="term" value="P:molybdate ion transport"/>
    <property type="evidence" value="ECO:0007669"/>
    <property type="project" value="TreeGrafter"/>
</dbReference>
<reference evidence="1" key="1">
    <citation type="submission" date="2009-10" db="EMBL/GenBank/DDBJ databases">
        <title>Diversity of trophic interactions inside an arsenic-rich microbial ecosystem.</title>
        <authorList>
            <person name="Bertin P.N."/>
            <person name="Heinrich-Salmeron A."/>
            <person name="Pelletier E."/>
            <person name="Goulhen-Chollet F."/>
            <person name="Arsene-Ploetze F."/>
            <person name="Gallien S."/>
            <person name="Calteau A."/>
            <person name="Vallenet D."/>
            <person name="Casiot C."/>
            <person name="Chane-Woon-Ming B."/>
            <person name="Giloteaux L."/>
            <person name="Barakat M."/>
            <person name="Bonnefoy V."/>
            <person name="Bruneel O."/>
            <person name="Chandler M."/>
            <person name="Cleiss J."/>
            <person name="Duran R."/>
            <person name="Elbaz-Poulichet F."/>
            <person name="Fonknechten N."/>
            <person name="Lauga B."/>
            <person name="Mornico D."/>
            <person name="Ortet P."/>
            <person name="Schaeffer C."/>
            <person name="Siguier P."/>
            <person name="Alexander Thil Smith A."/>
            <person name="Van Dorsselaer A."/>
            <person name="Weissenbach J."/>
            <person name="Medigue C."/>
            <person name="Le Paslier D."/>
        </authorList>
    </citation>
    <scope>NUCLEOTIDE SEQUENCE</scope>
</reference>
<accession>E6Q3Q0</accession>